<evidence type="ECO:0000256" key="3">
    <source>
        <dbReference type="ARBA" id="ARBA00022692"/>
    </source>
</evidence>
<gene>
    <name evidence="8" type="ORF">OA57_11205</name>
</gene>
<evidence type="ECO:0000256" key="2">
    <source>
        <dbReference type="ARBA" id="ARBA00022475"/>
    </source>
</evidence>
<dbReference type="RefSeq" id="WP_034617882.1">
    <property type="nucleotide sequence ID" value="NZ_JSUM01000019.1"/>
</dbReference>
<dbReference type="OrthoDB" id="9775724at2"/>
<feature type="transmembrane region" description="Helical" evidence="6">
    <location>
        <begin position="272"/>
        <end position="295"/>
    </location>
</feature>
<keyword evidence="3 6" id="KW-0812">Transmembrane</keyword>
<protein>
    <recommendedName>
        <fullName evidence="7">Polysaccharide chain length determinant N-terminal domain-containing protein</fullName>
    </recommendedName>
</protein>
<dbReference type="InterPro" id="IPR003856">
    <property type="entry name" value="LPS_length_determ_N"/>
</dbReference>
<keyword evidence="5 6" id="KW-0472">Membrane</keyword>
<proteinExistence type="predicted"/>
<dbReference type="SUPFAM" id="SSF160355">
    <property type="entry name" value="Bacterial polysaccharide co-polymerase-like"/>
    <property type="match status" value="1"/>
</dbReference>
<dbReference type="STRING" id="505317.OA57_11205"/>
<feature type="domain" description="Polysaccharide chain length determinant N-terminal" evidence="7">
    <location>
        <begin position="18"/>
        <end position="125"/>
    </location>
</feature>
<dbReference type="EMBL" id="JSUM01000019">
    <property type="protein sequence ID" value="KGQ69490.1"/>
    <property type="molecule type" value="Genomic_DNA"/>
</dbReference>
<keyword evidence="2" id="KW-1003">Cell membrane</keyword>
<sequence>MSETLQKSVRQPHFHTVEQLDLLAFVKILLRSSWLILLLMIIAGGLAYVVSSLVIKPAWRAEAYIEAPKENELGNYYALYTMYQLLEAKPLSAQLSDEAGKTLPQAIYQQFTQRAKSYDVLKAFWADSDYYKQMMNGDKNHDEALLERLISSITLTEGNARNNSNDKVELTLDNPKQAAELLTAFMTYANISARQAEYATLIAKWKNLFDRITLAANHHLGQDQQGQLVSPAVWQSKLAMMTSVQPLDNQFQAFHYLKTPVQPQAPYSPNSLLWTLTAAFAGLLAGCALAIILALRKFSQTRMPHSQTNAEKSHEQI</sequence>
<dbReference type="PANTHER" id="PTHR32309:SF13">
    <property type="entry name" value="FERRIC ENTEROBACTIN TRANSPORT PROTEIN FEPE"/>
    <property type="match status" value="1"/>
</dbReference>
<reference evidence="8 9" key="1">
    <citation type="submission" date="2014-11" db="EMBL/GenBank/DDBJ databases">
        <title>Draft genome sequence of Chelonobacter oris 1662T, associated with respiratory disease in Hermann's Tortoises.</title>
        <authorList>
            <person name="Kudirkiene E."/>
            <person name="Hansen M.J."/>
            <person name="Bojesen A.M."/>
        </authorList>
    </citation>
    <scope>NUCLEOTIDE SEQUENCE [LARGE SCALE GENOMIC DNA]</scope>
    <source>
        <strain evidence="8 9">1662</strain>
    </source>
</reference>
<accession>A0A0A3AQV9</accession>
<organism evidence="8 9">
    <name type="scientific">Chelonobacter oris</name>
    <dbReference type="NCBI Taxonomy" id="505317"/>
    <lineage>
        <taxon>Bacteria</taxon>
        <taxon>Pseudomonadati</taxon>
        <taxon>Pseudomonadota</taxon>
        <taxon>Gammaproteobacteria</taxon>
        <taxon>Pasteurellales</taxon>
        <taxon>Pasteurellaceae</taxon>
        <taxon>Chelonobacter</taxon>
    </lineage>
</organism>
<evidence type="ECO:0000313" key="9">
    <source>
        <dbReference type="Proteomes" id="UP000030380"/>
    </source>
</evidence>
<dbReference type="AlphaFoldDB" id="A0A0A3AQV9"/>
<keyword evidence="4 6" id="KW-1133">Transmembrane helix</keyword>
<dbReference type="InterPro" id="IPR050445">
    <property type="entry name" value="Bact_polysacc_biosynth/exp"/>
</dbReference>
<dbReference type="GO" id="GO:0004713">
    <property type="term" value="F:protein tyrosine kinase activity"/>
    <property type="evidence" value="ECO:0007669"/>
    <property type="project" value="TreeGrafter"/>
</dbReference>
<evidence type="ECO:0000256" key="1">
    <source>
        <dbReference type="ARBA" id="ARBA00004651"/>
    </source>
</evidence>
<dbReference type="Proteomes" id="UP000030380">
    <property type="component" value="Unassembled WGS sequence"/>
</dbReference>
<dbReference type="GO" id="GO:0005886">
    <property type="term" value="C:plasma membrane"/>
    <property type="evidence" value="ECO:0007669"/>
    <property type="project" value="UniProtKB-SubCell"/>
</dbReference>
<evidence type="ECO:0000256" key="5">
    <source>
        <dbReference type="ARBA" id="ARBA00023136"/>
    </source>
</evidence>
<evidence type="ECO:0000259" key="7">
    <source>
        <dbReference type="Pfam" id="PF02706"/>
    </source>
</evidence>
<evidence type="ECO:0000256" key="4">
    <source>
        <dbReference type="ARBA" id="ARBA00022989"/>
    </source>
</evidence>
<evidence type="ECO:0000313" key="8">
    <source>
        <dbReference type="EMBL" id="KGQ69490.1"/>
    </source>
</evidence>
<comment type="caution">
    <text evidence="8">The sequence shown here is derived from an EMBL/GenBank/DDBJ whole genome shotgun (WGS) entry which is preliminary data.</text>
</comment>
<keyword evidence="9" id="KW-1185">Reference proteome</keyword>
<dbReference type="Gene3D" id="3.30.1890.10">
    <property type="entry name" value="FepE-like"/>
    <property type="match status" value="1"/>
</dbReference>
<name>A0A0A3AQV9_9PAST</name>
<evidence type="ECO:0000256" key="6">
    <source>
        <dbReference type="SAM" id="Phobius"/>
    </source>
</evidence>
<dbReference type="PANTHER" id="PTHR32309">
    <property type="entry name" value="TYROSINE-PROTEIN KINASE"/>
    <property type="match status" value="1"/>
</dbReference>
<feature type="transmembrane region" description="Helical" evidence="6">
    <location>
        <begin position="34"/>
        <end position="55"/>
    </location>
</feature>
<comment type="subcellular location">
    <subcellularLocation>
        <location evidence="1">Cell membrane</location>
        <topology evidence="1">Multi-pass membrane protein</topology>
    </subcellularLocation>
</comment>
<dbReference type="Pfam" id="PF02706">
    <property type="entry name" value="Wzz"/>
    <property type="match status" value="1"/>
</dbReference>